<dbReference type="FunFam" id="3.60.15.10:FF:000002">
    <property type="entry name" value="Ribonuclease Z"/>
    <property type="match status" value="1"/>
</dbReference>
<dbReference type="CDD" id="cd07717">
    <property type="entry name" value="RNaseZ_ZiPD-like_MBL-fold"/>
    <property type="match status" value="1"/>
</dbReference>
<proteinExistence type="inferred from homology"/>
<dbReference type="HAMAP" id="MF_01818">
    <property type="entry name" value="RNase_Z_BN"/>
    <property type="match status" value="1"/>
</dbReference>
<feature type="active site" description="Proton acceptor" evidence="10">
    <location>
        <position position="67"/>
    </location>
</feature>
<keyword evidence="6 10" id="KW-0255">Endonuclease</keyword>
<evidence type="ECO:0000256" key="10">
    <source>
        <dbReference type="HAMAP-Rule" id="MF_01818"/>
    </source>
</evidence>
<evidence type="ECO:0000256" key="1">
    <source>
        <dbReference type="ARBA" id="ARBA00011738"/>
    </source>
</evidence>
<comment type="similarity">
    <text evidence="10">Belongs to the RNase Z family.</text>
</comment>
<dbReference type="InterPro" id="IPR036866">
    <property type="entry name" value="RibonucZ/Hydroxyglut_hydro"/>
</dbReference>
<dbReference type="Pfam" id="PF23023">
    <property type="entry name" value="Anti-Pycsar_Apyc1"/>
    <property type="match status" value="1"/>
</dbReference>
<feature type="binding site" evidence="10">
    <location>
        <position position="63"/>
    </location>
    <ligand>
        <name>Zn(2+)</name>
        <dbReference type="ChEBI" id="CHEBI:29105"/>
        <label>1</label>
        <note>catalytic</note>
    </ligand>
</feature>
<evidence type="ECO:0000313" key="13">
    <source>
        <dbReference type="Proteomes" id="UP000044136"/>
    </source>
</evidence>
<evidence type="ECO:0000256" key="8">
    <source>
        <dbReference type="ARBA" id="ARBA00022833"/>
    </source>
</evidence>
<evidence type="ECO:0000256" key="2">
    <source>
        <dbReference type="ARBA" id="ARBA00012477"/>
    </source>
</evidence>
<feature type="binding site" evidence="10">
    <location>
        <position position="211"/>
    </location>
    <ligand>
        <name>Zn(2+)</name>
        <dbReference type="ChEBI" id="CHEBI:29105"/>
        <label>2</label>
        <note>catalytic</note>
    </ligand>
</feature>
<dbReference type="OrthoDB" id="9800940at2"/>
<dbReference type="AlphaFoldDB" id="A0A078M1P3"/>
<dbReference type="PANTHER" id="PTHR46018">
    <property type="entry name" value="ZINC PHOSPHODIESTERASE ELAC PROTEIN 1"/>
    <property type="match status" value="1"/>
</dbReference>
<reference evidence="12 13" key="1">
    <citation type="submission" date="2014-07" db="EMBL/GenBank/DDBJ databases">
        <authorList>
            <person name="Urmite Genomes Urmite Genomes"/>
        </authorList>
    </citation>
    <scope>NUCLEOTIDE SEQUENCE [LARGE SCALE GENOMIC DNA]</scope>
    <source>
        <strain evidence="12 13">13MG44_air</strain>
    </source>
</reference>
<dbReference type="SUPFAM" id="SSF56281">
    <property type="entry name" value="Metallo-hydrolase/oxidoreductase"/>
    <property type="match status" value="1"/>
</dbReference>
<evidence type="ECO:0000256" key="9">
    <source>
        <dbReference type="ARBA" id="ARBA00057812"/>
    </source>
</evidence>
<dbReference type="GO" id="GO:0042781">
    <property type="term" value="F:3'-tRNA processing endoribonuclease activity"/>
    <property type="evidence" value="ECO:0007669"/>
    <property type="project" value="UniProtKB-UniRule"/>
</dbReference>
<dbReference type="SMART" id="SM00849">
    <property type="entry name" value="Lactamase_B"/>
    <property type="match status" value="1"/>
</dbReference>
<evidence type="ECO:0000256" key="3">
    <source>
        <dbReference type="ARBA" id="ARBA00022694"/>
    </source>
</evidence>
<dbReference type="STRING" id="1461582.BN1048_00827"/>
<dbReference type="eggNOG" id="COG1234">
    <property type="taxonomic scope" value="Bacteria"/>
</dbReference>
<keyword evidence="5 10" id="KW-0479">Metal-binding</keyword>
<dbReference type="InterPro" id="IPR013471">
    <property type="entry name" value="RNase_Z/BN"/>
</dbReference>
<keyword evidence="8 10" id="KW-0862">Zinc</keyword>
<feature type="binding site" evidence="10">
    <location>
        <position position="68"/>
    </location>
    <ligand>
        <name>Zn(2+)</name>
        <dbReference type="ChEBI" id="CHEBI:29105"/>
        <label>2</label>
        <note>catalytic</note>
    </ligand>
</feature>
<feature type="binding site" evidence="10">
    <location>
        <position position="141"/>
    </location>
    <ligand>
        <name>Zn(2+)</name>
        <dbReference type="ChEBI" id="CHEBI:29105"/>
        <label>1</label>
        <note>catalytic</note>
    </ligand>
</feature>
<dbReference type="PANTHER" id="PTHR46018:SF2">
    <property type="entry name" value="ZINC PHOSPHODIESTERASE ELAC PROTEIN 1"/>
    <property type="match status" value="1"/>
</dbReference>
<dbReference type="GO" id="GO:0042802">
    <property type="term" value="F:identical protein binding"/>
    <property type="evidence" value="ECO:0007669"/>
    <property type="project" value="UniProtKB-ARBA"/>
</dbReference>
<dbReference type="NCBIfam" id="TIGR02651">
    <property type="entry name" value="RNase_Z"/>
    <property type="match status" value="1"/>
</dbReference>
<evidence type="ECO:0000313" key="12">
    <source>
        <dbReference type="EMBL" id="CEA00120.1"/>
    </source>
</evidence>
<keyword evidence="3 10" id="KW-0819">tRNA processing</keyword>
<feature type="binding site" evidence="10">
    <location>
        <position position="65"/>
    </location>
    <ligand>
        <name>Zn(2+)</name>
        <dbReference type="ChEBI" id="CHEBI:29105"/>
        <label>1</label>
        <note>catalytic</note>
    </ligand>
</feature>
<evidence type="ECO:0000256" key="6">
    <source>
        <dbReference type="ARBA" id="ARBA00022759"/>
    </source>
</evidence>
<keyword evidence="13" id="KW-1185">Reference proteome</keyword>
<feature type="binding site" evidence="10">
    <location>
        <position position="271"/>
    </location>
    <ligand>
        <name>Zn(2+)</name>
        <dbReference type="ChEBI" id="CHEBI:29105"/>
        <label>2</label>
        <note>catalytic</note>
    </ligand>
</feature>
<comment type="cofactor">
    <cofactor evidence="10">
        <name>Zn(2+)</name>
        <dbReference type="ChEBI" id="CHEBI:29105"/>
    </cofactor>
    <text evidence="10">Binds 2 Zn(2+) ions.</text>
</comment>
<dbReference type="GO" id="GO:0008270">
    <property type="term" value="F:zinc ion binding"/>
    <property type="evidence" value="ECO:0007669"/>
    <property type="project" value="UniProtKB-UniRule"/>
</dbReference>
<dbReference type="EMBL" id="CCSE01000001">
    <property type="protein sequence ID" value="CEA00120.1"/>
    <property type="molecule type" value="Genomic_DNA"/>
</dbReference>
<comment type="function">
    <text evidence="9 10">Zinc phosphodiesterase, which displays some tRNA 3'-processing endonuclease activity. Probably involved in tRNA maturation, by removing a 3'-trailer from precursor tRNA.</text>
</comment>
<accession>A0A078M1P3</accession>
<protein>
    <recommendedName>
        <fullName evidence="2 10">Ribonuclease Z</fullName>
        <shortName evidence="10">RNase Z</shortName>
        <ecNumber evidence="2 10">3.1.26.11</ecNumber>
    </recommendedName>
    <alternativeName>
        <fullName evidence="10">tRNA 3 endonuclease</fullName>
    </alternativeName>
    <alternativeName>
        <fullName evidence="10">tRNase Z</fullName>
    </alternativeName>
</protein>
<dbReference type="HOGENOM" id="CLU_031317_2_0_9"/>
<comment type="subunit">
    <text evidence="1 10">Homodimer.</text>
</comment>
<dbReference type="Proteomes" id="UP000044136">
    <property type="component" value="Unassembled WGS sequence"/>
</dbReference>
<keyword evidence="7 10" id="KW-0378">Hydrolase</keyword>
<organism evidence="12 13">
    <name type="scientific">Jeotgalicoccus saudimassiliensis</name>
    <dbReference type="NCBI Taxonomy" id="1461582"/>
    <lineage>
        <taxon>Bacteria</taxon>
        <taxon>Bacillati</taxon>
        <taxon>Bacillota</taxon>
        <taxon>Bacilli</taxon>
        <taxon>Bacillales</taxon>
        <taxon>Staphylococcaceae</taxon>
        <taxon>Jeotgalicoccus</taxon>
    </lineage>
</organism>
<gene>
    <name evidence="10 12" type="primary">rnz</name>
    <name evidence="12" type="ORF">BN1048_00827</name>
</gene>
<keyword evidence="4 10" id="KW-0540">Nuclease</keyword>
<feature type="binding site" evidence="10">
    <location>
        <position position="67"/>
    </location>
    <ligand>
        <name>Zn(2+)</name>
        <dbReference type="ChEBI" id="CHEBI:29105"/>
        <label>2</label>
        <note>catalytic</note>
    </ligand>
</feature>
<evidence type="ECO:0000256" key="4">
    <source>
        <dbReference type="ARBA" id="ARBA00022722"/>
    </source>
</evidence>
<dbReference type="InterPro" id="IPR001279">
    <property type="entry name" value="Metallo-B-lactamas"/>
</dbReference>
<dbReference type="Gene3D" id="3.60.15.10">
    <property type="entry name" value="Ribonuclease Z/Hydroxyacylglutathione hydrolase-like"/>
    <property type="match status" value="1"/>
</dbReference>
<feature type="domain" description="Metallo-beta-lactamase" evidence="11">
    <location>
        <begin position="18"/>
        <end position="209"/>
    </location>
</feature>
<evidence type="ECO:0000256" key="7">
    <source>
        <dbReference type="ARBA" id="ARBA00022801"/>
    </source>
</evidence>
<dbReference type="EC" id="3.1.26.11" evidence="2 10"/>
<name>A0A078M1P3_9STAP</name>
<comment type="catalytic activity">
    <reaction evidence="10">
        <text>Endonucleolytic cleavage of RNA, removing extra 3' nucleotides from tRNA precursor, generating 3' termini of tRNAs. A 3'-hydroxy group is left at the tRNA terminus and a 5'-phosphoryl group is left at the trailer molecule.</text>
        <dbReference type="EC" id="3.1.26.11"/>
    </reaction>
</comment>
<evidence type="ECO:0000259" key="11">
    <source>
        <dbReference type="SMART" id="SM00849"/>
    </source>
</evidence>
<dbReference type="RefSeq" id="WP_035808733.1">
    <property type="nucleotide sequence ID" value="NZ_CCSE01000001.1"/>
</dbReference>
<evidence type="ECO:0000256" key="5">
    <source>
        <dbReference type="ARBA" id="ARBA00022723"/>
    </source>
</evidence>
<sequence length="308" mass="34904">MKFTVLGSGAGLPSKDRNTQSFVIDCVLEYNEYILIDAGEALQHRILHTHIKPSKIKNIFITHLHGDHIFGLPGFLSSRAFQGGEGIPLKLYGPKGLAEWIETTFRISESTLNYPLEIIEVEPDMNIRLNNFDVRVIPLSHGIDSYAYIFKEDDKIGELQTDKLRELGIRPGPVYGEIKAGETFTHEGKVYQTSDFIGETIEGRKISVHGDTRLNSSTVYLDAIRDSDLLVHEATFLNNEKEKAHDYFHSEINHVLDVFKDVNYKQLLIVHISSRYTDEDIKQVSASIEGRAVIACDYFELPIPRNVK</sequence>
<feature type="binding site" evidence="10">
    <location>
        <position position="211"/>
    </location>
    <ligand>
        <name>Zn(2+)</name>
        <dbReference type="ChEBI" id="CHEBI:29105"/>
        <label>1</label>
        <note>catalytic</note>
    </ligand>
</feature>